<evidence type="ECO:0000313" key="2">
    <source>
        <dbReference type="EMBL" id="MDC8012614.1"/>
    </source>
</evidence>
<dbReference type="AlphaFoldDB" id="A0A9X4BJX4"/>
<dbReference type="Pfam" id="PF02867">
    <property type="entry name" value="Ribonuc_red_lgC"/>
    <property type="match status" value="1"/>
</dbReference>
<gene>
    <name evidence="2" type="ORF">OD750_008645</name>
</gene>
<dbReference type="InterPro" id="IPR000788">
    <property type="entry name" value="RNR_lg_C"/>
</dbReference>
<accession>A0A9X4BJX4</accession>
<dbReference type="RefSeq" id="WP_263545052.1">
    <property type="nucleotide sequence ID" value="NZ_JAOVZO020000014.1"/>
</dbReference>
<reference evidence="2" key="1">
    <citation type="submission" date="2023-02" db="EMBL/GenBank/DDBJ databases">
        <title>Tahibacter soli sp. nov. isolated from soil.</title>
        <authorList>
            <person name="Baek J.H."/>
            <person name="Lee J.K."/>
            <person name="Choi D.G."/>
            <person name="Jeon C.O."/>
        </authorList>
    </citation>
    <scope>NUCLEOTIDE SEQUENCE</scope>
    <source>
        <strain evidence="2">BL</strain>
    </source>
</reference>
<keyword evidence="3" id="KW-1185">Reference proteome</keyword>
<evidence type="ECO:0000313" key="3">
    <source>
        <dbReference type="Proteomes" id="UP001139971"/>
    </source>
</evidence>
<dbReference type="Proteomes" id="UP001139971">
    <property type="component" value="Unassembled WGS sequence"/>
</dbReference>
<organism evidence="2 3">
    <name type="scientific">Tahibacter soli</name>
    <dbReference type="NCBI Taxonomy" id="2983605"/>
    <lineage>
        <taxon>Bacteria</taxon>
        <taxon>Pseudomonadati</taxon>
        <taxon>Pseudomonadota</taxon>
        <taxon>Gammaproteobacteria</taxon>
        <taxon>Lysobacterales</taxon>
        <taxon>Rhodanobacteraceae</taxon>
        <taxon>Tahibacter</taxon>
    </lineage>
</organism>
<protein>
    <recommendedName>
        <fullName evidence="1">Ribonucleotide reductase large subunit C-terminal domain-containing protein</fullName>
    </recommendedName>
</protein>
<dbReference type="SUPFAM" id="SSF51998">
    <property type="entry name" value="PFL-like glycyl radical enzymes"/>
    <property type="match status" value="1"/>
</dbReference>
<dbReference type="Gene3D" id="3.20.70.20">
    <property type="match status" value="1"/>
</dbReference>
<feature type="domain" description="Ribonucleotide reductase large subunit C-terminal" evidence="1">
    <location>
        <begin position="103"/>
        <end position="211"/>
    </location>
</feature>
<dbReference type="EMBL" id="JAOVZO020000014">
    <property type="protein sequence ID" value="MDC8012614.1"/>
    <property type="molecule type" value="Genomic_DNA"/>
</dbReference>
<proteinExistence type="predicted"/>
<evidence type="ECO:0000259" key="1">
    <source>
        <dbReference type="Pfam" id="PF02867"/>
    </source>
</evidence>
<sequence length="346" mass="37211">MDYGFRYRHGVHATATAFVDPAAVEAWDAWFRWRDGNELRDVTIDATWSRVTRALCAIADGATARDEQRIGDAIGNWRLVVDARVLAGAGTPGFAWPRHDLVAALNLARFVSLPFTPKAAFQREAFDDAVDLALRALDDMCRAADTARCAPRLTVIGLADALAMLGADYASAQGRACAATIARQLAQASLDASMRLARERGASDASRFDAAALVRAECLRLPAATIDAMRRDGLRFPAVTAIVRQPRLALVANNVADAIDPLAGERRTYTIAGAHGERRVVASGFALTLWRQLGARPADAPPFACDADVGARERLLMRSALQPWLDHPIDAAHFRPASAALPPAAP</sequence>
<name>A0A9X4BJX4_9GAMM</name>
<comment type="caution">
    <text evidence="2">The sequence shown here is derived from an EMBL/GenBank/DDBJ whole genome shotgun (WGS) entry which is preliminary data.</text>
</comment>